<comment type="caution">
    <text evidence="1">The sequence shown here is derived from an EMBL/GenBank/DDBJ whole genome shotgun (WGS) entry which is preliminary data.</text>
</comment>
<protein>
    <submittedName>
        <fullName evidence="1">Uncharacterized protein</fullName>
    </submittedName>
</protein>
<sequence length="68" mass="7296">MLSQYWLRRREGIGREGSGSGGTIVVVGWDGVLEMRQSHVVGVCGSGGTIVVVGWDGLLEMRQSDVGY</sequence>
<dbReference type="EMBL" id="JAWZYT010002769">
    <property type="protein sequence ID" value="KAK4302199.1"/>
    <property type="molecule type" value="Genomic_DNA"/>
</dbReference>
<proteinExistence type="predicted"/>
<gene>
    <name evidence="1" type="ORF">Pmani_025696</name>
</gene>
<dbReference type="Proteomes" id="UP001292094">
    <property type="component" value="Unassembled WGS sequence"/>
</dbReference>
<evidence type="ECO:0000313" key="2">
    <source>
        <dbReference type="Proteomes" id="UP001292094"/>
    </source>
</evidence>
<evidence type="ECO:0000313" key="1">
    <source>
        <dbReference type="EMBL" id="KAK4302199.1"/>
    </source>
</evidence>
<name>A0AAE1P515_9EUCA</name>
<accession>A0AAE1P515</accession>
<keyword evidence="2" id="KW-1185">Reference proteome</keyword>
<dbReference type="AlphaFoldDB" id="A0AAE1P515"/>
<reference evidence="1" key="1">
    <citation type="submission" date="2023-11" db="EMBL/GenBank/DDBJ databases">
        <title>Genome assemblies of two species of porcelain crab, Petrolisthes cinctipes and Petrolisthes manimaculis (Anomura: Porcellanidae).</title>
        <authorList>
            <person name="Angst P."/>
        </authorList>
    </citation>
    <scope>NUCLEOTIDE SEQUENCE</scope>
    <source>
        <strain evidence="1">PB745_02</strain>
        <tissue evidence="1">Gill</tissue>
    </source>
</reference>
<organism evidence="1 2">
    <name type="scientific">Petrolisthes manimaculis</name>
    <dbReference type="NCBI Taxonomy" id="1843537"/>
    <lineage>
        <taxon>Eukaryota</taxon>
        <taxon>Metazoa</taxon>
        <taxon>Ecdysozoa</taxon>
        <taxon>Arthropoda</taxon>
        <taxon>Crustacea</taxon>
        <taxon>Multicrustacea</taxon>
        <taxon>Malacostraca</taxon>
        <taxon>Eumalacostraca</taxon>
        <taxon>Eucarida</taxon>
        <taxon>Decapoda</taxon>
        <taxon>Pleocyemata</taxon>
        <taxon>Anomura</taxon>
        <taxon>Galatheoidea</taxon>
        <taxon>Porcellanidae</taxon>
        <taxon>Petrolisthes</taxon>
    </lineage>
</organism>